<dbReference type="InterPro" id="IPR037005">
    <property type="entry name" value="LuxS_sf"/>
</dbReference>
<gene>
    <name evidence="15" type="ORF">ACFSQ3_02045</name>
</gene>
<sequence length="173" mass="19722">MEQYNMYTKEKATVNSFTVDHTKLKQGIYAKASATNKSGLENYTTYDIRMIRPNSPERMLSPEVMHTLEHCFATEIRTILGDEVIYVGPMGCCTGFYIVLAGTDRTPQDVATLMKEVLEIVLEEGYEVPFQNPISCGNYTFMDFETSKQACVNYLNLINAGELEFEYPYIDEN</sequence>
<evidence type="ECO:0000256" key="12">
    <source>
        <dbReference type="ARBA" id="ARBA00024654"/>
    </source>
</evidence>
<keyword evidence="16" id="KW-1185">Reference proteome</keyword>
<evidence type="ECO:0000256" key="14">
    <source>
        <dbReference type="ARBA" id="ARBA00031777"/>
    </source>
</evidence>
<comment type="function">
    <text evidence="12">Involved in the synthesis of autoinducer 2 (AI-2) which is secreted by bacteria and is used to communicate both the cell density and the metabolic potential of the environment. The regulation of gene expression in response to changes in cell density is called quorum sensing. Catalyzes the transformation of S-ribosylhomocysteine (RHC) to homocysteine (HC) and 4,5-dihydroxy-2,3-pentadione (DPD).</text>
</comment>
<keyword evidence="11 15" id="KW-0456">Lyase</keyword>
<evidence type="ECO:0000256" key="6">
    <source>
        <dbReference type="ARBA" id="ARBA00015130"/>
    </source>
</evidence>
<evidence type="ECO:0000256" key="7">
    <source>
        <dbReference type="ARBA" id="ARBA00022654"/>
    </source>
</evidence>
<comment type="caution">
    <text evidence="15">The sequence shown here is derived from an EMBL/GenBank/DDBJ whole genome shotgun (WGS) entry which is preliminary data.</text>
</comment>
<evidence type="ECO:0000313" key="15">
    <source>
        <dbReference type="EMBL" id="MFD2597717.1"/>
    </source>
</evidence>
<protein>
    <recommendedName>
        <fullName evidence="6">S-ribosylhomocysteine lyase</fullName>
        <ecNumber evidence="5">4.4.1.21</ecNumber>
    </recommendedName>
    <alternativeName>
        <fullName evidence="13">AI-2 synthesis protein</fullName>
    </alternativeName>
    <alternativeName>
        <fullName evidence="14">Autoinducer-2 production protein LuxS</fullName>
    </alternativeName>
</protein>
<dbReference type="PANTHER" id="PTHR35799">
    <property type="entry name" value="S-RIBOSYLHOMOCYSTEINE LYASE"/>
    <property type="match status" value="1"/>
</dbReference>
<evidence type="ECO:0000256" key="11">
    <source>
        <dbReference type="ARBA" id="ARBA00023239"/>
    </source>
</evidence>
<reference evidence="16" key="1">
    <citation type="journal article" date="2019" name="Int. J. Syst. Evol. Microbiol.">
        <title>The Global Catalogue of Microorganisms (GCM) 10K type strain sequencing project: providing services to taxonomists for standard genome sequencing and annotation.</title>
        <authorList>
            <consortium name="The Broad Institute Genomics Platform"/>
            <consortium name="The Broad Institute Genome Sequencing Center for Infectious Disease"/>
            <person name="Wu L."/>
            <person name="Ma J."/>
        </authorList>
    </citation>
    <scope>NUCLEOTIDE SEQUENCE [LARGE SCALE GENOMIC DNA]</scope>
    <source>
        <strain evidence="16">KCTC 42248</strain>
    </source>
</reference>
<dbReference type="Gene3D" id="3.30.1360.80">
    <property type="entry name" value="S-ribosylhomocysteinase (LuxS)"/>
    <property type="match status" value="1"/>
</dbReference>
<dbReference type="EC" id="4.4.1.21" evidence="5"/>
<name>A0ABW5NFH7_9SPHI</name>
<keyword evidence="9" id="KW-0071">Autoinducer synthesis</keyword>
<evidence type="ECO:0000256" key="2">
    <source>
        <dbReference type="ARBA" id="ARBA00001962"/>
    </source>
</evidence>
<comment type="cofactor">
    <cofactor evidence="2">
        <name>Fe cation</name>
        <dbReference type="ChEBI" id="CHEBI:24875"/>
    </cofactor>
</comment>
<dbReference type="Proteomes" id="UP001597393">
    <property type="component" value="Unassembled WGS sequence"/>
</dbReference>
<proteinExistence type="inferred from homology"/>
<keyword evidence="7" id="KW-0673">Quorum sensing</keyword>
<comment type="subunit">
    <text evidence="4">Homodimer.</text>
</comment>
<evidence type="ECO:0000256" key="1">
    <source>
        <dbReference type="ARBA" id="ARBA00000297"/>
    </source>
</evidence>
<dbReference type="InterPro" id="IPR011249">
    <property type="entry name" value="Metalloenz_LuxS/M16"/>
</dbReference>
<comment type="similarity">
    <text evidence="3">Belongs to the LuxS family.</text>
</comment>
<evidence type="ECO:0000256" key="5">
    <source>
        <dbReference type="ARBA" id="ARBA00012240"/>
    </source>
</evidence>
<dbReference type="PRINTS" id="PR01487">
    <property type="entry name" value="LUXSPROTEIN"/>
</dbReference>
<dbReference type="EMBL" id="JBHUMA010000004">
    <property type="protein sequence ID" value="MFD2597717.1"/>
    <property type="molecule type" value="Genomic_DNA"/>
</dbReference>
<evidence type="ECO:0000256" key="3">
    <source>
        <dbReference type="ARBA" id="ARBA00007311"/>
    </source>
</evidence>
<evidence type="ECO:0000256" key="8">
    <source>
        <dbReference type="ARBA" id="ARBA00022723"/>
    </source>
</evidence>
<dbReference type="GO" id="GO:0043768">
    <property type="term" value="F:S-ribosylhomocysteine lyase activity"/>
    <property type="evidence" value="ECO:0007669"/>
    <property type="project" value="UniProtKB-EC"/>
</dbReference>
<evidence type="ECO:0000256" key="13">
    <source>
        <dbReference type="ARBA" id="ARBA00030600"/>
    </source>
</evidence>
<dbReference type="InterPro" id="IPR003815">
    <property type="entry name" value="S-ribosylhomocysteinase"/>
</dbReference>
<dbReference type="PANTHER" id="PTHR35799:SF1">
    <property type="entry name" value="S-RIBOSYLHOMOCYSTEINE LYASE"/>
    <property type="match status" value="1"/>
</dbReference>
<accession>A0ABW5NFH7</accession>
<keyword evidence="10" id="KW-0408">Iron</keyword>
<keyword evidence="8" id="KW-0479">Metal-binding</keyword>
<dbReference type="Pfam" id="PF02664">
    <property type="entry name" value="LuxS"/>
    <property type="match status" value="1"/>
</dbReference>
<evidence type="ECO:0000256" key="4">
    <source>
        <dbReference type="ARBA" id="ARBA00011738"/>
    </source>
</evidence>
<evidence type="ECO:0000313" key="16">
    <source>
        <dbReference type="Proteomes" id="UP001597393"/>
    </source>
</evidence>
<organism evidence="15 16">
    <name type="scientific">Sphingobacterium corticis</name>
    <dbReference type="NCBI Taxonomy" id="1812823"/>
    <lineage>
        <taxon>Bacteria</taxon>
        <taxon>Pseudomonadati</taxon>
        <taxon>Bacteroidota</taxon>
        <taxon>Sphingobacteriia</taxon>
        <taxon>Sphingobacteriales</taxon>
        <taxon>Sphingobacteriaceae</taxon>
        <taxon>Sphingobacterium</taxon>
    </lineage>
</organism>
<comment type="catalytic activity">
    <reaction evidence="1">
        <text>S-(5-deoxy-D-ribos-5-yl)-L-homocysteine = (S)-4,5-dihydroxypentane-2,3-dione + L-homocysteine</text>
        <dbReference type="Rhea" id="RHEA:17753"/>
        <dbReference type="ChEBI" id="CHEBI:29484"/>
        <dbReference type="ChEBI" id="CHEBI:58195"/>
        <dbReference type="ChEBI" id="CHEBI:58199"/>
        <dbReference type="EC" id="4.4.1.21"/>
    </reaction>
</comment>
<dbReference type="SUPFAM" id="SSF63411">
    <property type="entry name" value="LuxS/MPP-like metallohydrolase"/>
    <property type="match status" value="1"/>
</dbReference>
<evidence type="ECO:0000256" key="10">
    <source>
        <dbReference type="ARBA" id="ARBA00023004"/>
    </source>
</evidence>
<evidence type="ECO:0000256" key="9">
    <source>
        <dbReference type="ARBA" id="ARBA00022929"/>
    </source>
</evidence>